<keyword evidence="2" id="KW-0732">Signal</keyword>
<keyword evidence="1" id="KW-0812">Transmembrane</keyword>
<proteinExistence type="predicted"/>
<accession>A0A1G2KAH6</accession>
<feature type="transmembrane region" description="Helical" evidence="1">
    <location>
        <begin position="123"/>
        <end position="143"/>
    </location>
</feature>
<feature type="signal peptide" evidence="2">
    <location>
        <begin position="1"/>
        <end position="26"/>
    </location>
</feature>
<evidence type="ECO:0008006" key="5">
    <source>
        <dbReference type="Google" id="ProtNLM"/>
    </source>
</evidence>
<feature type="chain" id="PRO_5009583386" description="DUF5667 domain-containing protein" evidence="2">
    <location>
        <begin position="27"/>
        <end position="252"/>
    </location>
</feature>
<keyword evidence="1" id="KW-1133">Transmembrane helix</keyword>
<dbReference type="AlphaFoldDB" id="A0A1G2KAH6"/>
<evidence type="ECO:0000313" key="4">
    <source>
        <dbReference type="Proteomes" id="UP000178574"/>
    </source>
</evidence>
<dbReference type="EMBL" id="MHQD01000032">
    <property type="protein sequence ID" value="OGZ95480.1"/>
    <property type="molecule type" value="Genomic_DNA"/>
</dbReference>
<dbReference type="Proteomes" id="UP000178574">
    <property type="component" value="Unassembled WGS sequence"/>
</dbReference>
<name>A0A1G2KAH6_9BACT</name>
<evidence type="ECO:0000256" key="2">
    <source>
        <dbReference type="SAM" id="SignalP"/>
    </source>
</evidence>
<sequence length="252" mass="28632">MRFFGGVFASVIVSFALGFFPSVAEAQQNPCDPDGEYYDARTCFDYVRALEAKNASAKRDLALARSDASILTSRLKAVEARHTHTSNDLRLDIISGVMTIRSLETTVKLLSEEKEIAWGYVDMIMKTVAAVIIFVGIVVLYLLRKRTSDYDRYSLEVRDKKIRELEEILHIEINAKIVARDDAATLRRELFQKSPNLWEIRNQINDLLSRVRSEMPKFDEVSAVLERALLLLRANRSRLEKLSDPASAHVPV</sequence>
<reference evidence="3 4" key="1">
    <citation type="journal article" date="2016" name="Nat. Commun.">
        <title>Thousands of microbial genomes shed light on interconnected biogeochemical processes in an aquifer system.</title>
        <authorList>
            <person name="Anantharaman K."/>
            <person name="Brown C.T."/>
            <person name="Hug L.A."/>
            <person name="Sharon I."/>
            <person name="Castelle C.J."/>
            <person name="Probst A.J."/>
            <person name="Thomas B.C."/>
            <person name="Singh A."/>
            <person name="Wilkins M.J."/>
            <person name="Karaoz U."/>
            <person name="Brodie E.L."/>
            <person name="Williams K.H."/>
            <person name="Hubbard S.S."/>
            <person name="Banfield J.F."/>
        </authorList>
    </citation>
    <scope>NUCLEOTIDE SEQUENCE [LARGE SCALE GENOMIC DNA]</scope>
</reference>
<gene>
    <name evidence="3" type="ORF">A2847_00460</name>
</gene>
<organism evidence="3 4">
    <name type="scientific">Candidatus Sungbacteria bacterium RIFCSPHIGHO2_01_FULL_50_25</name>
    <dbReference type="NCBI Taxonomy" id="1802265"/>
    <lineage>
        <taxon>Bacteria</taxon>
        <taxon>Candidatus Sungiibacteriota</taxon>
    </lineage>
</organism>
<evidence type="ECO:0000313" key="3">
    <source>
        <dbReference type="EMBL" id="OGZ95480.1"/>
    </source>
</evidence>
<protein>
    <recommendedName>
        <fullName evidence="5">DUF5667 domain-containing protein</fullName>
    </recommendedName>
</protein>
<evidence type="ECO:0000256" key="1">
    <source>
        <dbReference type="SAM" id="Phobius"/>
    </source>
</evidence>
<keyword evidence="1" id="KW-0472">Membrane</keyword>
<comment type="caution">
    <text evidence="3">The sequence shown here is derived from an EMBL/GenBank/DDBJ whole genome shotgun (WGS) entry which is preliminary data.</text>
</comment>